<proteinExistence type="inferred from homology"/>
<evidence type="ECO:0000256" key="1">
    <source>
        <dbReference type="ARBA" id="ARBA00009427"/>
    </source>
</evidence>
<evidence type="ECO:0000256" key="7">
    <source>
        <dbReference type="ARBA" id="ARBA00047615"/>
    </source>
</evidence>
<dbReference type="GO" id="GO:0005524">
    <property type="term" value="F:ATP binding"/>
    <property type="evidence" value="ECO:0007669"/>
    <property type="project" value="UniProtKB-KW"/>
</dbReference>
<accession>A0A382BZZ3</accession>
<dbReference type="EC" id="2.7.4.25" evidence="2"/>
<evidence type="ECO:0000313" key="10">
    <source>
        <dbReference type="EMBL" id="SVB19376.1"/>
    </source>
</evidence>
<dbReference type="Pfam" id="PF02224">
    <property type="entry name" value="Cytidylate_kin"/>
    <property type="match status" value="1"/>
</dbReference>
<dbReference type="AlphaFoldDB" id="A0A382BZZ3"/>
<evidence type="ECO:0000256" key="6">
    <source>
        <dbReference type="ARBA" id="ARBA00022840"/>
    </source>
</evidence>
<evidence type="ECO:0000256" key="2">
    <source>
        <dbReference type="ARBA" id="ARBA00012906"/>
    </source>
</evidence>
<dbReference type="CDD" id="cd02020">
    <property type="entry name" value="CMPK"/>
    <property type="match status" value="1"/>
</dbReference>
<evidence type="ECO:0000256" key="4">
    <source>
        <dbReference type="ARBA" id="ARBA00022741"/>
    </source>
</evidence>
<evidence type="ECO:0000259" key="9">
    <source>
        <dbReference type="Pfam" id="PF02224"/>
    </source>
</evidence>
<protein>
    <recommendedName>
        <fullName evidence="2">(d)CMP kinase</fullName>
        <ecNumber evidence="2">2.7.4.25</ecNumber>
    </recommendedName>
</protein>
<keyword evidence="5" id="KW-0418">Kinase</keyword>
<sequence>MIIAIDGPAASGKSTTARGVATRMGITYLDTGAMYRAITLGLMEHGIPFRNLGAIKKFLNTVNIEFRNSNLGSKIFLNNRDVSGEIRSSTVTEKVSEVSAIGVIRESMVQIQRRIGGNTDCVLEGRDIGTVVFPDADFKFFLVADLEVRARRRLQDLDELGERQTID</sequence>
<comment type="catalytic activity">
    <reaction evidence="7">
        <text>dCMP + ATP = dCDP + ADP</text>
        <dbReference type="Rhea" id="RHEA:25094"/>
        <dbReference type="ChEBI" id="CHEBI:30616"/>
        <dbReference type="ChEBI" id="CHEBI:57566"/>
        <dbReference type="ChEBI" id="CHEBI:58593"/>
        <dbReference type="ChEBI" id="CHEBI:456216"/>
        <dbReference type="EC" id="2.7.4.25"/>
    </reaction>
</comment>
<organism evidence="10">
    <name type="scientific">marine metagenome</name>
    <dbReference type="NCBI Taxonomy" id="408172"/>
    <lineage>
        <taxon>unclassified sequences</taxon>
        <taxon>metagenomes</taxon>
        <taxon>ecological metagenomes</taxon>
    </lineage>
</organism>
<keyword evidence="4" id="KW-0547">Nucleotide-binding</keyword>
<dbReference type="GO" id="GO:0006139">
    <property type="term" value="P:nucleobase-containing compound metabolic process"/>
    <property type="evidence" value="ECO:0007669"/>
    <property type="project" value="InterPro"/>
</dbReference>
<dbReference type="Gene3D" id="3.40.50.300">
    <property type="entry name" value="P-loop containing nucleotide triphosphate hydrolases"/>
    <property type="match status" value="1"/>
</dbReference>
<dbReference type="EMBL" id="UINC01032166">
    <property type="protein sequence ID" value="SVB19376.1"/>
    <property type="molecule type" value="Genomic_DNA"/>
</dbReference>
<feature type="non-terminal residue" evidence="10">
    <location>
        <position position="167"/>
    </location>
</feature>
<evidence type="ECO:0000256" key="8">
    <source>
        <dbReference type="ARBA" id="ARBA00048478"/>
    </source>
</evidence>
<dbReference type="SUPFAM" id="SSF52540">
    <property type="entry name" value="P-loop containing nucleoside triphosphate hydrolases"/>
    <property type="match status" value="1"/>
</dbReference>
<reference evidence="10" key="1">
    <citation type="submission" date="2018-05" db="EMBL/GenBank/DDBJ databases">
        <authorList>
            <person name="Lanie J.A."/>
            <person name="Ng W.-L."/>
            <person name="Kazmierczak K.M."/>
            <person name="Andrzejewski T.M."/>
            <person name="Davidsen T.M."/>
            <person name="Wayne K.J."/>
            <person name="Tettelin H."/>
            <person name="Glass J.I."/>
            <person name="Rusch D."/>
            <person name="Podicherti R."/>
            <person name="Tsui H.-C.T."/>
            <person name="Winkler M.E."/>
        </authorList>
    </citation>
    <scope>NUCLEOTIDE SEQUENCE</scope>
</reference>
<dbReference type="NCBIfam" id="TIGR00017">
    <property type="entry name" value="cmk"/>
    <property type="match status" value="1"/>
</dbReference>
<comment type="catalytic activity">
    <reaction evidence="8">
        <text>CMP + ATP = CDP + ADP</text>
        <dbReference type="Rhea" id="RHEA:11600"/>
        <dbReference type="ChEBI" id="CHEBI:30616"/>
        <dbReference type="ChEBI" id="CHEBI:58069"/>
        <dbReference type="ChEBI" id="CHEBI:60377"/>
        <dbReference type="ChEBI" id="CHEBI:456216"/>
        <dbReference type="EC" id="2.7.4.25"/>
    </reaction>
</comment>
<dbReference type="GO" id="GO:0036431">
    <property type="term" value="F:dCMP kinase activity"/>
    <property type="evidence" value="ECO:0007669"/>
    <property type="project" value="InterPro"/>
</dbReference>
<feature type="domain" description="Cytidylate kinase" evidence="9">
    <location>
        <begin position="3"/>
        <end position="165"/>
    </location>
</feature>
<comment type="similarity">
    <text evidence="1">Belongs to the cytidylate kinase family. Type 1 subfamily.</text>
</comment>
<dbReference type="InterPro" id="IPR003136">
    <property type="entry name" value="Cytidylate_kin"/>
</dbReference>
<keyword evidence="3" id="KW-0808">Transferase</keyword>
<keyword evidence="6" id="KW-0067">ATP-binding</keyword>
<dbReference type="InterPro" id="IPR027417">
    <property type="entry name" value="P-loop_NTPase"/>
</dbReference>
<gene>
    <name evidence="10" type="ORF">METZ01_LOCUS172230</name>
</gene>
<name>A0A382BZZ3_9ZZZZ</name>
<evidence type="ECO:0000256" key="5">
    <source>
        <dbReference type="ARBA" id="ARBA00022777"/>
    </source>
</evidence>
<dbReference type="InterPro" id="IPR011994">
    <property type="entry name" value="Cytidylate_kinase_dom"/>
</dbReference>
<evidence type="ECO:0000256" key="3">
    <source>
        <dbReference type="ARBA" id="ARBA00022679"/>
    </source>
</evidence>